<accession>A0ABD1ZM27</accession>
<protein>
    <submittedName>
        <fullName evidence="2">Uncharacterized protein</fullName>
    </submittedName>
</protein>
<evidence type="ECO:0000256" key="1">
    <source>
        <dbReference type="SAM" id="MobiDB-lite"/>
    </source>
</evidence>
<organism evidence="2 3">
    <name type="scientific">Riccia fluitans</name>
    <dbReference type="NCBI Taxonomy" id="41844"/>
    <lineage>
        <taxon>Eukaryota</taxon>
        <taxon>Viridiplantae</taxon>
        <taxon>Streptophyta</taxon>
        <taxon>Embryophyta</taxon>
        <taxon>Marchantiophyta</taxon>
        <taxon>Marchantiopsida</taxon>
        <taxon>Marchantiidae</taxon>
        <taxon>Marchantiales</taxon>
        <taxon>Ricciaceae</taxon>
        <taxon>Riccia</taxon>
    </lineage>
</organism>
<reference evidence="2 3" key="1">
    <citation type="submission" date="2024-09" db="EMBL/GenBank/DDBJ databases">
        <title>Chromosome-scale assembly of Riccia fluitans.</title>
        <authorList>
            <person name="Paukszto L."/>
            <person name="Sawicki J."/>
            <person name="Karawczyk K."/>
            <person name="Piernik-Szablinska J."/>
            <person name="Szczecinska M."/>
            <person name="Mazdziarz M."/>
        </authorList>
    </citation>
    <scope>NUCLEOTIDE SEQUENCE [LARGE SCALE GENOMIC DNA]</scope>
    <source>
        <strain evidence="2">Rf_01</strain>
        <tissue evidence="2">Aerial parts of the thallus</tissue>
    </source>
</reference>
<keyword evidence="3" id="KW-1185">Reference proteome</keyword>
<dbReference type="AlphaFoldDB" id="A0ABD1ZM27"/>
<gene>
    <name evidence="2" type="ORF">R1flu_020629</name>
</gene>
<dbReference type="EMBL" id="JBHFFA010000001">
    <property type="protein sequence ID" value="KAL2652501.1"/>
    <property type="molecule type" value="Genomic_DNA"/>
</dbReference>
<feature type="compositionally biased region" description="Gly residues" evidence="1">
    <location>
        <begin position="1"/>
        <end position="11"/>
    </location>
</feature>
<evidence type="ECO:0000313" key="3">
    <source>
        <dbReference type="Proteomes" id="UP001605036"/>
    </source>
</evidence>
<proteinExistence type="predicted"/>
<evidence type="ECO:0000313" key="2">
    <source>
        <dbReference type="EMBL" id="KAL2652501.1"/>
    </source>
</evidence>
<dbReference type="Proteomes" id="UP001605036">
    <property type="component" value="Unassembled WGS sequence"/>
</dbReference>
<name>A0ABD1ZM27_9MARC</name>
<comment type="caution">
    <text evidence="2">The sequence shown here is derived from an EMBL/GenBank/DDBJ whole genome shotgun (WGS) entry which is preliminary data.</text>
</comment>
<sequence>MGLNGGAGGGLQLFSTSPHGGDDENQSGDFVDRIVDKAAEWTGTNSPLGTGASGNKGIPDIIMESLDSSMHPGWFHPSIATDSSIGWETTLEGTTEQPEVMLLTMGSPKESPIPPTVGDDNGFPMEVAWAKPFNVKEWQDDFKQYNDAKWATDQLNIRKFCDNQWLIDHWKPWKIQADGGTLKRSELMKSFLFYVGLEKEGIKIDLSIIKLSKNIREISPKEWFQIHMEC</sequence>
<feature type="region of interest" description="Disordered" evidence="1">
    <location>
        <begin position="1"/>
        <end position="28"/>
    </location>
</feature>